<dbReference type="EMBL" id="CM056744">
    <property type="protein sequence ID" value="KAJ8668016.1"/>
    <property type="molecule type" value="Genomic_DNA"/>
</dbReference>
<comment type="caution">
    <text evidence="1">The sequence shown here is derived from an EMBL/GenBank/DDBJ whole genome shotgun (WGS) entry which is preliminary data.</text>
</comment>
<proteinExistence type="predicted"/>
<gene>
    <name evidence="1" type="ORF">QAD02_009679</name>
</gene>
<dbReference type="Proteomes" id="UP001239111">
    <property type="component" value="Chromosome 4"/>
</dbReference>
<evidence type="ECO:0000313" key="1">
    <source>
        <dbReference type="EMBL" id="KAJ8668016.1"/>
    </source>
</evidence>
<protein>
    <submittedName>
        <fullName evidence="1">Uncharacterized protein</fullName>
    </submittedName>
</protein>
<reference evidence="1" key="1">
    <citation type="submission" date="2023-04" db="EMBL/GenBank/DDBJ databases">
        <title>A chromosome-level genome assembly of the parasitoid wasp Eretmocerus hayati.</title>
        <authorList>
            <person name="Zhong Y."/>
            <person name="Liu S."/>
            <person name="Liu Y."/>
        </authorList>
    </citation>
    <scope>NUCLEOTIDE SEQUENCE</scope>
    <source>
        <strain evidence="1">ZJU_SS_LIU_2023</strain>
    </source>
</reference>
<accession>A0ACC2NAE4</accession>
<organism evidence="1 2">
    <name type="scientific">Eretmocerus hayati</name>
    <dbReference type="NCBI Taxonomy" id="131215"/>
    <lineage>
        <taxon>Eukaryota</taxon>
        <taxon>Metazoa</taxon>
        <taxon>Ecdysozoa</taxon>
        <taxon>Arthropoda</taxon>
        <taxon>Hexapoda</taxon>
        <taxon>Insecta</taxon>
        <taxon>Pterygota</taxon>
        <taxon>Neoptera</taxon>
        <taxon>Endopterygota</taxon>
        <taxon>Hymenoptera</taxon>
        <taxon>Apocrita</taxon>
        <taxon>Proctotrupomorpha</taxon>
        <taxon>Chalcidoidea</taxon>
        <taxon>Aphelinidae</taxon>
        <taxon>Aphelininae</taxon>
        <taxon>Eretmocerus</taxon>
    </lineage>
</organism>
<sequence>MLPNLHWAKFVDTTFQTAFRLAGIEYDTSDGLPTTKYEETQSDVLSALVNHYPEIPRIKVEGKSACSGIFLRPRIVLTDSHCVGNSTIFDIKVKLRQGLDQENDAVYDIRSTMSLICSDDSIECAMTLLLLKNSAEGAKMSNLSQNNDGLPQIGQSLSLISWDTSVNDDVSGKEKKGLLRSVNLTVELSSMDCAKKLNVTLGDGEIICAKITSGTKLPKKIMGGPVMDSNGTVVGIAAFPKKLDNGEVLIVSTAVATQRESINDLRQLMEEHFSLITTTPSSYLSLTPESVTKTESTE</sequence>
<keyword evidence="2" id="KW-1185">Reference proteome</keyword>
<name>A0ACC2NAE4_9HYME</name>
<evidence type="ECO:0000313" key="2">
    <source>
        <dbReference type="Proteomes" id="UP001239111"/>
    </source>
</evidence>